<name>A0A1I7CKV2_9GAMM</name>
<dbReference type="RefSeq" id="WP_089851972.1">
    <property type="nucleotide sequence ID" value="NZ_FPAQ01000049.1"/>
</dbReference>
<dbReference type="InterPro" id="IPR012337">
    <property type="entry name" value="RNaseH-like_sf"/>
</dbReference>
<reference evidence="3 4" key="1">
    <citation type="submission" date="2016-10" db="EMBL/GenBank/DDBJ databases">
        <authorList>
            <person name="de Groot N.N."/>
        </authorList>
    </citation>
    <scope>NUCLEOTIDE SEQUENCE [LARGE SCALE GENOMIC DNA]</scope>
    <source>
        <strain evidence="3 4">CGMCC 1.6493</strain>
    </source>
</reference>
<protein>
    <submittedName>
        <fullName evidence="3">Integrase core domain-containing protein</fullName>
    </submittedName>
</protein>
<feature type="region of interest" description="Disordered" evidence="1">
    <location>
        <begin position="55"/>
        <end position="83"/>
    </location>
</feature>
<dbReference type="InterPro" id="IPR001584">
    <property type="entry name" value="Integrase_cat-core"/>
</dbReference>
<evidence type="ECO:0000259" key="2">
    <source>
        <dbReference type="PROSITE" id="PS50994"/>
    </source>
</evidence>
<dbReference type="InterPro" id="IPR036397">
    <property type="entry name" value="RNaseH_sf"/>
</dbReference>
<dbReference type="Gene3D" id="3.30.420.10">
    <property type="entry name" value="Ribonuclease H-like superfamily/Ribonuclease H"/>
    <property type="match status" value="1"/>
</dbReference>
<dbReference type="PANTHER" id="PTHR35004:SF7">
    <property type="entry name" value="INTEGRASE PROTEIN"/>
    <property type="match status" value="1"/>
</dbReference>
<organism evidence="3 4">
    <name type="scientific">Halomonas saccharevitans</name>
    <dbReference type="NCBI Taxonomy" id="416872"/>
    <lineage>
        <taxon>Bacteria</taxon>
        <taxon>Pseudomonadati</taxon>
        <taxon>Pseudomonadota</taxon>
        <taxon>Gammaproteobacteria</taxon>
        <taxon>Oceanospirillales</taxon>
        <taxon>Halomonadaceae</taxon>
        <taxon>Halomonas</taxon>
    </lineage>
</organism>
<evidence type="ECO:0000313" key="4">
    <source>
        <dbReference type="Proteomes" id="UP000199594"/>
    </source>
</evidence>
<dbReference type="SUPFAM" id="SSF53098">
    <property type="entry name" value="Ribonuclease H-like"/>
    <property type="match status" value="1"/>
</dbReference>
<evidence type="ECO:0000256" key="1">
    <source>
        <dbReference type="SAM" id="MobiDB-lite"/>
    </source>
</evidence>
<dbReference type="PROSITE" id="PS50994">
    <property type="entry name" value="INTEGRASE"/>
    <property type="match status" value="1"/>
</dbReference>
<feature type="domain" description="Integrase catalytic" evidence="2">
    <location>
        <begin position="177"/>
        <end position="341"/>
    </location>
</feature>
<dbReference type="OrthoDB" id="371334at2"/>
<evidence type="ECO:0000313" key="3">
    <source>
        <dbReference type="EMBL" id="SFU00014.1"/>
    </source>
</evidence>
<dbReference type="AlphaFoldDB" id="A0A1I7CKV2"/>
<dbReference type="GO" id="GO:0015074">
    <property type="term" value="P:DNA integration"/>
    <property type="evidence" value="ECO:0007669"/>
    <property type="project" value="InterPro"/>
</dbReference>
<dbReference type="GO" id="GO:0003676">
    <property type="term" value="F:nucleic acid binding"/>
    <property type="evidence" value="ECO:0007669"/>
    <property type="project" value="InterPro"/>
</dbReference>
<accession>A0A1I7CKV2</accession>
<dbReference type="PANTHER" id="PTHR35004">
    <property type="entry name" value="TRANSPOSASE RV3428C-RELATED"/>
    <property type="match status" value="1"/>
</dbReference>
<gene>
    <name evidence="3" type="ORF">SAMN04487956_1497</name>
</gene>
<proteinExistence type="predicted"/>
<dbReference type="Proteomes" id="UP000199594">
    <property type="component" value="Unassembled WGS sequence"/>
</dbReference>
<dbReference type="EMBL" id="FPAQ01000049">
    <property type="protein sequence ID" value="SFU00014.1"/>
    <property type="molecule type" value="Genomic_DNA"/>
</dbReference>
<sequence length="582" mass="65421">MTAFSADELRHFDRVAQELREAPRGQKGQIVARAAQFLSCSKDRVYRGLKATGWNAQRQRRRDRGASQVSRGEAATVASIMRQSTRDSGKRLLSVDDALEIALANPASGVTTRASADTYTRVMREHGLHPDQVSRPTPHTQMRSEHSNHVHQFDVSVCVLYYLDQGGLAVMDAKRFYKNKPENAAKVVNQRVLRYLITDHYSGAFYLEYFLAAGEDQETLFEFLMHAWPERGHPHDPFHGVPQMMVWDAGSANQSHLIRNLLDQLQVVHWAHTPGQPRSKGQVERTHDLIERGFEGRLSLMKVESLEALNAAAHTWMRHFNATKIHTRTRTTRYGLWQTIRPAQLRLCPPRELCEQLLRTKPEPRKVRSDLTISYAIKGFDSATYSVADLPGVRVGETVIVTVNPYRAPNVFVALEEDGEQIECRPLERDTAGFYLDSPAFGVNYAAKPDTDVDANRKAMDKAAYGVETQQEVDKARSKRQTPFNGEIDPISYLSADTLPAYMARRGTPLDVAKAAPVALAPLKHIDALKHLRSRLGRPLSAEESDRVKARYPDGVPEEQLDDLVSWLADSSRTSSPVALAR</sequence>